<dbReference type="GO" id="GO:0005049">
    <property type="term" value="F:nuclear export signal receptor activity"/>
    <property type="evidence" value="ECO:0007669"/>
    <property type="project" value="InterPro"/>
</dbReference>
<evidence type="ECO:0000256" key="4">
    <source>
        <dbReference type="ARBA" id="ARBA00022448"/>
    </source>
</evidence>
<evidence type="ECO:0000259" key="9">
    <source>
        <dbReference type="Pfam" id="PF25795"/>
    </source>
</evidence>
<keyword evidence="7" id="KW-0539">Nucleus</keyword>
<evidence type="ECO:0000256" key="8">
    <source>
        <dbReference type="ARBA" id="ARBA00040444"/>
    </source>
</evidence>
<evidence type="ECO:0000256" key="2">
    <source>
        <dbReference type="ARBA" id="ARBA00004496"/>
    </source>
</evidence>
<reference evidence="10 11" key="1">
    <citation type="submission" date="2016-08" db="EMBL/GenBank/DDBJ databases">
        <title>Genomes of anaerobic fungi encode conserved fungal cellulosomes for biomass hydrolysis.</title>
        <authorList>
            <consortium name="DOE Joint Genome Institute"/>
            <person name="Haitjema C.H."/>
            <person name="Gilmore S.P."/>
            <person name="Henske J.K."/>
            <person name="Solomon K.V."/>
            <person name="De Groot R."/>
            <person name="Kuo A."/>
            <person name="Mondo S.J."/>
            <person name="Salamov A.A."/>
            <person name="Labutti K."/>
            <person name="Zhao Z."/>
            <person name="Chiniquy J."/>
            <person name="Barry K."/>
            <person name="Brewer H.M."/>
            <person name="Purvine S.O."/>
            <person name="Wright A.T."/>
            <person name="Boxma B."/>
            <person name="Van Alen T."/>
            <person name="Hackstein J.H."/>
            <person name="Baker S.E."/>
            <person name="Grigoriev I.V."/>
            <person name="O'Malley M.A."/>
        </authorList>
    </citation>
    <scope>NUCLEOTIDE SEQUENCE [LARGE SCALE GENOMIC DNA]</scope>
    <source>
        <strain evidence="11">finn</strain>
    </source>
</reference>
<organism evidence="10 11">
    <name type="scientific">Piromyces finnis</name>
    <dbReference type="NCBI Taxonomy" id="1754191"/>
    <lineage>
        <taxon>Eukaryota</taxon>
        <taxon>Fungi</taxon>
        <taxon>Fungi incertae sedis</taxon>
        <taxon>Chytridiomycota</taxon>
        <taxon>Chytridiomycota incertae sedis</taxon>
        <taxon>Neocallimastigomycetes</taxon>
        <taxon>Neocallimastigales</taxon>
        <taxon>Neocallimastigaceae</taxon>
        <taxon>Piromyces</taxon>
    </lineage>
</organism>
<dbReference type="InterPro" id="IPR011989">
    <property type="entry name" value="ARM-like"/>
</dbReference>
<dbReference type="GO" id="GO:0005643">
    <property type="term" value="C:nuclear pore"/>
    <property type="evidence" value="ECO:0007669"/>
    <property type="project" value="TreeGrafter"/>
</dbReference>
<evidence type="ECO:0000313" key="10">
    <source>
        <dbReference type="EMBL" id="ORX44664.1"/>
    </source>
</evidence>
<keyword evidence="11" id="KW-1185">Reference proteome</keyword>
<comment type="subcellular location">
    <subcellularLocation>
        <location evidence="2">Cytoplasm</location>
    </subcellularLocation>
    <subcellularLocation>
        <location evidence="1">Nucleus</location>
    </subcellularLocation>
</comment>
<dbReference type="AlphaFoldDB" id="A0A1Y1V0R7"/>
<accession>A0A1Y1V0R7</accession>
<dbReference type="STRING" id="1754191.A0A1Y1V0R7"/>
<evidence type="ECO:0000256" key="3">
    <source>
        <dbReference type="ARBA" id="ARBA00009466"/>
    </source>
</evidence>
<evidence type="ECO:0000256" key="1">
    <source>
        <dbReference type="ARBA" id="ARBA00004123"/>
    </source>
</evidence>
<sequence length="1130" mass="131159">MEFQEVQRQIEEACNQTMNVATRTIGEQTILNFKNTPNNIMAARYILENTNIPIVQFHMIKTIQEVILRDYVIYPHKDIIQMIEYLLNFTISRLQKLERFTKNELLHTISAIIKRSWLDENQVIKNDCFSKIFQLIESENSLKSLAVLFFSNLLEEFSSDKATKIGLPFDFHVKCRQLFEEMELKQIFETVISVVNQLISNDAWKSDRTALDLLAACVTTLEKILNWNFAVLSSNFSSFNIRQGMDDDNQHVKTLFPDSWCDIFSRPEIIQILFRICNITIDHQSITHVSRQCLVQLSGLSCSIFKTDAEKKAYISQIMQGVIYLINFFNTLNIYNENYGQMLFDISKMIRRIIYNYKLDVIGDLPEFYKFIDISKSITMVCLSNMESEESDISCDSIDAFDELLYAWASLISQSKEFMTKGITNNIINEFIQYLKQTCMDIFVRYIDCRLKLSELNMEEEEMDNGFTDEELYGDQMRYIAIVVRFIPDQSLKKLIELYNDRFNNYKALMETENLDYQQNVTLQYLHEHIYWLTLITGHILADDGYGEQPLVDSNLMEYSLTKCHEGSTIDNIVELSNIIFSIFDYVSIGMNDKKIMNCSPLVTETFLWFIERWVQTYLFINKDDYRSNFCSPILLNTYSVIEGQGGHVLEFIMQKVYSNICLWNSEESLVKQAVLVLDALSKSSIITASMTKFSIFREITEFFLYKLYTLPPAVHSKVIRVNSLIMSKQTNEEEIKGYYAVLGKALEDHINSVLNRPDFSKVYQNPNVIEQVLNTLEMFEGLSLSINEKNCSYIFSFCSCFITSFIQLFNVYRNNNSVKSNIFRFFNSLVANTIPEILSRDQITSLYNSLVEFFNVFNNCTQKSNSEDELDEFHDIIMLALELVVNIISIGDNGANDEVPGLTIDSGDVIYTAMNIIIPMITEKLLLQTDLCIKYIEVISDLIEFYPTKLPKYAESILPSIIKSLEFGINSVIYDVAKVAFNALLNLSQYYNNQRLQGTNFAEFLELALNHLLELTIKTLLFENIEQDLIGPASSSLLTMITARKNIYIEMCQQIMLQQQQTNAQYSQRLEMAFTTLNNGIEEIFNEKEKEQPGSVQTKIYKFNYKDFNQFEKLFSAFLINVIGFLRTH</sequence>
<name>A0A1Y1V0R7_9FUNG</name>
<dbReference type="Proteomes" id="UP000193719">
    <property type="component" value="Unassembled WGS sequence"/>
</dbReference>
<dbReference type="InterPro" id="IPR044189">
    <property type="entry name" value="XPO4/7-like"/>
</dbReference>
<gene>
    <name evidence="10" type="ORF">BCR36DRAFT_586032</name>
</gene>
<dbReference type="EMBL" id="MCFH01000044">
    <property type="protein sequence ID" value="ORX44664.1"/>
    <property type="molecule type" value="Genomic_DNA"/>
</dbReference>
<dbReference type="PANTHER" id="PTHR12596:SF1">
    <property type="entry name" value="EXPORTIN-4"/>
    <property type="match status" value="1"/>
</dbReference>
<dbReference type="Pfam" id="PF25795">
    <property type="entry name" value="TPR_XPO7"/>
    <property type="match status" value="1"/>
</dbReference>
<dbReference type="GO" id="GO:0006611">
    <property type="term" value="P:protein export from nucleus"/>
    <property type="evidence" value="ECO:0007669"/>
    <property type="project" value="TreeGrafter"/>
</dbReference>
<dbReference type="Gene3D" id="1.25.10.10">
    <property type="entry name" value="Leucine-rich Repeat Variant"/>
    <property type="match status" value="2"/>
</dbReference>
<dbReference type="SUPFAM" id="SSF48371">
    <property type="entry name" value="ARM repeat"/>
    <property type="match status" value="1"/>
</dbReference>
<feature type="domain" description="Exportin-7/Ran-binding protein 17 TPR repeats" evidence="9">
    <location>
        <begin position="457"/>
        <end position="688"/>
    </location>
</feature>
<keyword evidence="6" id="KW-0653">Protein transport</keyword>
<comment type="similarity">
    <text evidence="3">Belongs to the exportin family.</text>
</comment>
<evidence type="ECO:0000256" key="7">
    <source>
        <dbReference type="ARBA" id="ARBA00023242"/>
    </source>
</evidence>
<dbReference type="InterPro" id="IPR057947">
    <property type="entry name" value="TPR_XPO7/RBP17"/>
</dbReference>
<protein>
    <recommendedName>
        <fullName evidence="8">Exportin-4</fullName>
    </recommendedName>
</protein>
<evidence type="ECO:0000256" key="5">
    <source>
        <dbReference type="ARBA" id="ARBA00022490"/>
    </source>
</evidence>
<evidence type="ECO:0000313" key="11">
    <source>
        <dbReference type="Proteomes" id="UP000193719"/>
    </source>
</evidence>
<evidence type="ECO:0000256" key="6">
    <source>
        <dbReference type="ARBA" id="ARBA00022927"/>
    </source>
</evidence>
<keyword evidence="4" id="KW-0813">Transport</keyword>
<proteinExistence type="inferred from homology"/>
<keyword evidence="5" id="KW-0963">Cytoplasm</keyword>
<dbReference type="InterPro" id="IPR016024">
    <property type="entry name" value="ARM-type_fold"/>
</dbReference>
<reference evidence="10 11" key="2">
    <citation type="submission" date="2016-08" db="EMBL/GenBank/DDBJ databases">
        <title>Pervasive Adenine N6-methylation of Active Genes in Fungi.</title>
        <authorList>
            <consortium name="DOE Joint Genome Institute"/>
            <person name="Mondo S.J."/>
            <person name="Dannebaum R.O."/>
            <person name="Kuo R.C."/>
            <person name="Labutti K."/>
            <person name="Haridas S."/>
            <person name="Kuo A."/>
            <person name="Salamov A."/>
            <person name="Ahrendt S.R."/>
            <person name="Lipzen A."/>
            <person name="Sullivan W."/>
            <person name="Andreopoulos W.B."/>
            <person name="Clum A."/>
            <person name="Lindquist E."/>
            <person name="Daum C."/>
            <person name="Ramamoorthy G.K."/>
            <person name="Gryganskyi A."/>
            <person name="Culley D."/>
            <person name="Magnuson J.K."/>
            <person name="James T.Y."/>
            <person name="O'Malley M.A."/>
            <person name="Stajich J.E."/>
            <person name="Spatafora J.W."/>
            <person name="Visel A."/>
            <person name="Grigoriev I.V."/>
        </authorList>
    </citation>
    <scope>NUCLEOTIDE SEQUENCE [LARGE SCALE GENOMIC DNA]</scope>
    <source>
        <strain evidence="11">finn</strain>
    </source>
</reference>
<dbReference type="OrthoDB" id="5548448at2759"/>
<dbReference type="GO" id="GO:0005737">
    <property type="term" value="C:cytoplasm"/>
    <property type="evidence" value="ECO:0007669"/>
    <property type="project" value="UniProtKB-SubCell"/>
</dbReference>
<comment type="caution">
    <text evidence="10">The sequence shown here is derived from an EMBL/GenBank/DDBJ whole genome shotgun (WGS) entry which is preliminary data.</text>
</comment>
<dbReference type="PANTHER" id="PTHR12596">
    <property type="entry name" value="EXPORTIN 4,7-RELATED"/>
    <property type="match status" value="1"/>
</dbReference>